<evidence type="ECO:0000313" key="2">
    <source>
        <dbReference type="EMBL" id="KDQ05677.1"/>
    </source>
</evidence>
<keyword evidence="3" id="KW-1185">Reference proteome</keyword>
<gene>
    <name evidence="2" type="ORF">BOTBODRAFT_182331</name>
</gene>
<dbReference type="AlphaFoldDB" id="A0A067M1C2"/>
<dbReference type="EMBL" id="KL198210">
    <property type="protein sequence ID" value="KDQ05677.1"/>
    <property type="molecule type" value="Genomic_DNA"/>
</dbReference>
<accession>A0A067M1C2</accession>
<evidence type="ECO:0000313" key="3">
    <source>
        <dbReference type="Proteomes" id="UP000027195"/>
    </source>
</evidence>
<name>A0A067M1C2_BOTB1</name>
<dbReference type="HOGENOM" id="CLU_882751_0_0_1"/>
<reference evidence="3" key="1">
    <citation type="journal article" date="2014" name="Proc. Natl. Acad. Sci. U.S.A.">
        <title>Extensive sampling of basidiomycete genomes demonstrates inadequacy of the white-rot/brown-rot paradigm for wood decay fungi.</title>
        <authorList>
            <person name="Riley R."/>
            <person name="Salamov A.A."/>
            <person name="Brown D.W."/>
            <person name="Nagy L.G."/>
            <person name="Floudas D."/>
            <person name="Held B.W."/>
            <person name="Levasseur A."/>
            <person name="Lombard V."/>
            <person name="Morin E."/>
            <person name="Otillar R."/>
            <person name="Lindquist E.A."/>
            <person name="Sun H."/>
            <person name="LaButti K.M."/>
            <person name="Schmutz J."/>
            <person name="Jabbour D."/>
            <person name="Luo H."/>
            <person name="Baker S.E."/>
            <person name="Pisabarro A.G."/>
            <person name="Walton J.D."/>
            <person name="Blanchette R.A."/>
            <person name="Henrissat B."/>
            <person name="Martin F."/>
            <person name="Cullen D."/>
            <person name="Hibbett D.S."/>
            <person name="Grigoriev I.V."/>
        </authorList>
    </citation>
    <scope>NUCLEOTIDE SEQUENCE [LARGE SCALE GENOMIC DNA]</scope>
    <source>
        <strain evidence="3">FD-172 SS1</strain>
    </source>
</reference>
<organism evidence="2 3">
    <name type="scientific">Botryobasidium botryosum (strain FD-172 SS1)</name>
    <dbReference type="NCBI Taxonomy" id="930990"/>
    <lineage>
        <taxon>Eukaryota</taxon>
        <taxon>Fungi</taxon>
        <taxon>Dikarya</taxon>
        <taxon>Basidiomycota</taxon>
        <taxon>Agaricomycotina</taxon>
        <taxon>Agaricomycetes</taxon>
        <taxon>Cantharellales</taxon>
        <taxon>Botryobasidiaceae</taxon>
        <taxon>Botryobasidium</taxon>
    </lineage>
</organism>
<dbReference type="InParanoid" id="A0A067M1C2"/>
<evidence type="ECO:0000256" key="1">
    <source>
        <dbReference type="SAM" id="MobiDB-lite"/>
    </source>
</evidence>
<protein>
    <submittedName>
        <fullName evidence="2">Uncharacterized protein</fullName>
    </submittedName>
</protein>
<proteinExistence type="predicted"/>
<feature type="region of interest" description="Disordered" evidence="1">
    <location>
        <begin position="1"/>
        <end position="21"/>
    </location>
</feature>
<sequence length="315" mass="35428">MRESVLKVRSPSDNVLPSVHHPPPQAIRPLHIFPLPPSTIRLMCQKKLKYFVPDLSTLSMSEELLEREPIGLSSHTTPPGHRGIALPSVLPPVSVAHLRPNIYSGCPSFSVHVDYKYKAFERMPAYSQGVAALVDHARRLYAHTNADIVVFAAQPEEGVTTAYFSQGLLNDPRARQLCETLPGVFEDAIAPRREISHTKKEILYDAQCIGSPLTVPMTRTPSRHPKFPHELAEYLDYICADSELWGGIEEIWSHQNARSLRRSLNHLSLTHEQKRLRIFGVDWALFGMPTWRAILTDQLVPIIEQSGPIDACQSE</sequence>
<dbReference type="Proteomes" id="UP000027195">
    <property type="component" value="Unassembled WGS sequence"/>
</dbReference>